<feature type="compositionally biased region" description="Basic and acidic residues" evidence="1">
    <location>
        <begin position="183"/>
        <end position="193"/>
    </location>
</feature>
<evidence type="ECO:0000256" key="1">
    <source>
        <dbReference type="SAM" id="MobiDB-lite"/>
    </source>
</evidence>
<feature type="region of interest" description="Disordered" evidence="1">
    <location>
        <begin position="182"/>
        <end position="205"/>
    </location>
</feature>
<feature type="region of interest" description="Disordered" evidence="1">
    <location>
        <begin position="1"/>
        <end position="21"/>
    </location>
</feature>
<dbReference type="EMBL" id="MDYN01000310">
    <property type="protein sequence ID" value="OQD68493.1"/>
    <property type="molecule type" value="Genomic_DNA"/>
</dbReference>
<comment type="caution">
    <text evidence="2">The sequence shown here is derived from an EMBL/GenBank/DDBJ whole genome shotgun (WGS) entry which is preliminary data.</text>
</comment>
<keyword evidence="3" id="KW-1185">Reference proteome</keyword>
<dbReference type="Proteomes" id="UP000191672">
    <property type="component" value="Unassembled WGS sequence"/>
</dbReference>
<feature type="compositionally biased region" description="Polar residues" evidence="1">
    <location>
        <begin position="10"/>
        <end position="21"/>
    </location>
</feature>
<evidence type="ECO:0000313" key="3">
    <source>
        <dbReference type="Proteomes" id="UP000191672"/>
    </source>
</evidence>
<dbReference type="AlphaFoldDB" id="A0A1V6NUT1"/>
<proteinExistence type="predicted"/>
<reference evidence="3" key="1">
    <citation type="journal article" date="2017" name="Nat. Microbiol.">
        <title>Global analysis of biosynthetic gene clusters reveals vast potential of secondary metabolite production in Penicillium species.</title>
        <authorList>
            <person name="Nielsen J.C."/>
            <person name="Grijseels S."/>
            <person name="Prigent S."/>
            <person name="Ji B."/>
            <person name="Dainat J."/>
            <person name="Nielsen K.F."/>
            <person name="Frisvad J.C."/>
            <person name="Workman M."/>
            <person name="Nielsen J."/>
        </authorList>
    </citation>
    <scope>NUCLEOTIDE SEQUENCE [LARGE SCALE GENOMIC DNA]</scope>
    <source>
        <strain evidence="3">IBT 31811</strain>
    </source>
</reference>
<organism evidence="2 3">
    <name type="scientific">Penicillium antarcticum</name>
    <dbReference type="NCBI Taxonomy" id="416450"/>
    <lineage>
        <taxon>Eukaryota</taxon>
        <taxon>Fungi</taxon>
        <taxon>Dikarya</taxon>
        <taxon>Ascomycota</taxon>
        <taxon>Pezizomycotina</taxon>
        <taxon>Eurotiomycetes</taxon>
        <taxon>Eurotiomycetidae</taxon>
        <taxon>Eurotiales</taxon>
        <taxon>Aspergillaceae</taxon>
        <taxon>Penicillium</taxon>
    </lineage>
</organism>
<name>A0A1V6NUT1_9EURO</name>
<evidence type="ECO:0000313" key="2">
    <source>
        <dbReference type="EMBL" id="OQD68493.1"/>
    </source>
</evidence>
<gene>
    <name evidence="2" type="ORF">PENANT_c310G02170</name>
</gene>
<protein>
    <submittedName>
        <fullName evidence="2">Uncharacterized protein</fullName>
    </submittedName>
</protein>
<feature type="region of interest" description="Disordered" evidence="1">
    <location>
        <begin position="49"/>
        <end position="90"/>
    </location>
</feature>
<accession>A0A1V6NUT1</accession>
<sequence length="205" mass="22067">MPKAPIPGLTASSSSLPPVSTNGPRPPFPLLYFPLLDLYYMQKGSPANFDGRQNFPPKQLSVAASPNPTIAPPRASHGASRGSRRNPLEGYHNINFTAETIKDLDRSASRLARAIGLDTTYYLYRLFSHNPNFSVKSAQNNKAIPPQLIGTIAAKRAAPTASNAEETRISTLENALATLTQSARDDTDLDNPHSLDSSPAKAISD</sequence>